<proteinExistence type="predicted"/>
<evidence type="ECO:0000313" key="2">
    <source>
        <dbReference type="EMBL" id="GMH16185.1"/>
    </source>
</evidence>
<dbReference type="AlphaFoldDB" id="A0AAD3XTY5"/>
<protein>
    <submittedName>
        <fullName evidence="2">Uncharacterized protein</fullName>
    </submittedName>
</protein>
<keyword evidence="3" id="KW-1185">Reference proteome</keyword>
<organism evidence="2 3">
    <name type="scientific">Nepenthes gracilis</name>
    <name type="common">Slender pitcher plant</name>
    <dbReference type="NCBI Taxonomy" id="150966"/>
    <lineage>
        <taxon>Eukaryota</taxon>
        <taxon>Viridiplantae</taxon>
        <taxon>Streptophyta</taxon>
        <taxon>Embryophyta</taxon>
        <taxon>Tracheophyta</taxon>
        <taxon>Spermatophyta</taxon>
        <taxon>Magnoliopsida</taxon>
        <taxon>eudicotyledons</taxon>
        <taxon>Gunneridae</taxon>
        <taxon>Pentapetalae</taxon>
        <taxon>Caryophyllales</taxon>
        <taxon>Nepenthaceae</taxon>
        <taxon>Nepenthes</taxon>
    </lineage>
</organism>
<evidence type="ECO:0000256" key="1">
    <source>
        <dbReference type="SAM" id="MobiDB-lite"/>
    </source>
</evidence>
<comment type="caution">
    <text evidence="2">The sequence shown here is derived from an EMBL/GenBank/DDBJ whole genome shotgun (WGS) entry which is preliminary data.</text>
</comment>
<evidence type="ECO:0000313" key="3">
    <source>
        <dbReference type="Proteomes" id="UP001279734"/>
    </source>
</evidence>
<name>A0AAD3XTY5_NEPGR</name>
<dbReference type="Proteomes" id="UP001279734">
    <property type="component" value="Unassembled WGS sequence"/>
</dbReference>
<sequence>MQLKTSAWQIISRHQQQQKKAQMLITAFQGSTKHCNYSCLSTQYKTNTEVGNRRNVSPPSSVILSKGASSQPWAYSSRQGYSNQAMQRWDPAADQYGQQLTSRAK</sequence>
<dbReference type="EMBL" id="BSYO01000016">
    <property type="protein sequence ID" value="GMH16185.1"/>
    <property type="molecule type" value="Genomic_DNA"/>
</dbReference>
<accession>A0AAD3XTY5</accession>
<reference evidence="2" key="1">
    <citation type="submission" date="2023-05" db="EMBL/GenBank/DDBJ databases">
        <title>Nepenthes gracilis genome sequencing.</title>
        <authorList>
            <person name="Fukushima K."/>
        </authorList>
    </citation>
    <scope>NUCLEOTIDE SEQUENCE</scope>
    <source>
        <strain evidence="2">SING2019-196</strain>
    </source>
</reference>
<feature type="compositionally biased region" description="Polar residues" evidence="1">
    <location>
        <begin position="48"/>
        <end position="86"/>
    </location>
</feature>
<gene>
    <name evidence="2" type="ORF">Nepgr_018026</name>
</gene>
<feature type="compositionally biased region" description="Polar residues" evidence="1">
    <location>
        <begin position="96"/>
        <end position="105"/>
    </location>
</feature>
<feature type="region of interest" description="Disordered" evidence="1">
    <location>
        <begin position="48"/>
        <end position="105"/>
    </location>
</feature>